<gene>
    <name evidence="2" type="ORF">L596_021978</name>
</gene>
<dbReference type="Proteomes" id="UP000298663">
    <property type="component" value="Unassembled WGS sequence"/>
</dbReference>
<feature type="transmembrane region" description="Helical" evidence="1">
    <location>
        <begin position="74"/>
        <end position="95"/>
    </location>
</feature>
<protein>
    <submittedName>
        <fullName evidence="2">Uncharacterized protein</fullName>
    </submittedName>
</protein>
<accession>A0A4U5MKC7</accession>
<keyword evidence="1" id="KW-0812">Transmembrane</keyword>
<keyword evidence="1" id="KW-1133">Transmembrane helix</keyword>
<evidence type="ECO:0000313" key="2">
    <source>
        <dbReference type="EMBL" id="TKR69886.1"/>
    </source>
</evidence>
<dbReference type="AlphaFoldDB" id="A0A4U5MKC7"/>
<feature type="transmembrane region" description="Helical" evidence="1">
    <location>
        <begin position="12"/>
        <end position="31"/>
    </location>
</feature>
<feature type="transmembrane region" description="Helical" evidence="1">
    <location>
        <begin position="107"/>
        <end position="127"/>
    </location>
</feature>
<feature type="transmembrane region" description="Helical" evidence="1">
    <location>
        <begin position="188"/>
        <end position="207"/>
    </location>
</feature>
<keyword evidence="3" id="KW-1185">Reference proteome</keyword>
<proteinExistence type="predicted"/>
<dbReference type="EMBL" id="AZBU02000007">
    <property type="protein sequence ID" value="TKR69886.1"/>
    <property type="molecule type" value="Genomic_DNA"/>
</dbReference>
<evidence type="ECO:0000313" key="3">
    <source>
        <dbReference type="Proteomes" id="UP000298663"/>
    </source>
</evidence>
<evidence type="ECO:0000256" key="1">
    <source>
        <dbReference type="SAM" id="Phobius"/>
    </source>
</evidence>
<reference evidence="2 3" key="1">
    <citation type="journal article" date="2015" name="Genome Biol.">
        <title>Comparative genomics of Steinernema reveals deeply conserved gene regulatory networks.</title>
        <authorList>
            <person name="Dillman A.R."/>
            <person name="Macchietto M."/>
            <person name="Porter C.F."/>
            <person name="Rogers A."/>
            <person name="Williams B."/>
            <person name="Antoshechkin I."/>
            <person name="Lee M.M."/>
            <person name="Goodwin Z."/>
            <person name="Lu X."/>
            <person name="Lewis E.E."/>
            <person name="Goodrich-Blair H."/>
            <person name="Stock S.P."/>
            <person name="Adams B.J."/>
            <person name="Sternberg P.W."/>
            <person name="Mortazavi A."/>
        </authorList>
    </citation>
    <scope>NUCLEOTIDE SEQUENCE [LARGE SCALE GENOMIC DNA]</scope>
    <source>
        <strain evidence="2 3">ALL</strain>
    </source>
</reference>
<organism evidence="2 3">
    <name type="scientific">Steinernema carpocapsae</name>
    <name type="common">Entomopathogenic nematode</name>
    <dbReference type="NCBI Taxonomy" id="34508"/>
    <lineage>
        <taxon>Eukaryota</taxon>
        <taxon>Metazoa</taxon>
        <taxon>Ecdysozoa</taxon>
        <taxon>Nematoda</taxon>
        <taxon>Chromadorea</taxon>
        <taxon>Rhabditida</taxon>
        <taxon>Tylenchina</taxon>
        <taxon>Panagrolaimomorpha</taxon>
        <taxon>Strongyloidoidea</taxon>
        <taxon>Steinernematidae</taxon>
        <taxon>Steinernema</taxon>
    </lineage>
</organism>
<sequence length="243" mass="27708">MPCSKMPNIFSYPAFGLTLYIIVVMAIAAVASQCLSDMKSPYSCGKPNMPTNNTLQIDGNLEPFMKVSKNLTKILIVHLMYCLLALFIYVILRFVFSTKVAKCEEFVMVQVINTVLAFVEIISLGLFTQTSNTPSVIWGARNTFDYVRQYTTTPSEVFPGSVLVPNGDATLNCILKVNYWHNLIFMDLYWFFVFVFFFSLILAVLSINDLKKHSHKTILSCDTELRMRRLVKVRMGRTMRTTV</sequence>
<name>A0A4U5MKC7_STECR</name>
<keyword evidence="1" id="KW-0472">Membrane</keyword>
<comment type="caution">
    <text evidence="2">The sequence shown here is derived from an EMBL/GenBank/DDBJ whole genome shotgun (WGS) entry which is preliminary data.</text>
</comment>
<reference evidence="2 3" key="2">
    <citation type="journal article" date="2019" name="G3 (Bethesda)">
        <title>Hybrid Assembly of the Genome of the Entomopathogenic Nematode Steinernema carpocapsae Identifies the X-Chromosome.</title>
        <authorList>
            <person name="Serra L."/>
            <person name="Macchietto M."/>
            <person name="Macias-Munoz A."/>
            <person name="McGill C.J."/>
            <person name="Rodriguez I.M."/>
            <person name="Rodriguez B."/>
            <person name="Murad R."/>
            <person name="Mortazavi A."/>
        </authorList>
    </citation>
    <scope>NUCLEOTIDE SEQUENCE [LARGE SCALE GENOMIC DNA]</scope>
    <source>
        <strain evidence="2 3">ALL</strain>
    </source>
</reference>